<evidence type="ECO:0000313" key="2">
    <source>
        <dbReference type="Proteomes" id="UP000534783"/>
    </source>
</evidence>
<protein>
    <submittedName>
        <fullName evidence="1">Uncharacterized protein</fullName>
    </submittedName>
</protein>
<name>A0A7X6DQ16_9BACT</name>
<sequence length="88" mass="9935">MELEVYRGEFVNKADAIRELVDREREIKTAFLSLPKDSSSELIGKGAQEIEAILTKKTFEICRQLARGYKGLKIRQGEAPTNAPENKP</sequence>
<comment type="caution">
    <text evidence="1">The sequence shown here is derived from an EMBL/GenBank/DDBJ whole genome shotgun (WGS) entry which is preliminary data.</text>
</comment>
<keyword evidence="2" id="KW-1185">Reference proteome</keyword>
<gene>
    <name evidence="1" type="ORF">MNODULE_10950</name>
</gene>
<organism evidence="1 2">
    <name type="scientific">Candidatus Manganitrophus noduliformans</name>
    <dbReference type="NCBI Taxonomy" id="2606439"/>
    <lineage>
        <taxon>Bacteria</taxon>
        <taxon>Pseudomonadati</taxon>
        <taxon>Nitrospirota</taxon>
        <taxon>Nitrospiria</taxon>
        <taxon>Candidatus Troglogloeales</taxon>
        <taxon>Candidatus Manganitrophaceae</taxon>
        <taxon>Candidatus Manganitrophus</taxon>
    </lineage>
</organism>
<dbReference type="AlphaFoldDB" id="A0A7X6DQ16"/>
<proteinExistence type="predicted"/>
<reference evidence="1 2" key="1">
    <citation type="journal article" date="2020" name="Nature">
        <title>Bacterial chemolithoautotrophy via manganese oxidation.</title>
        <authorList>
            <person name="Yu H."/>
            <person name="Leadbetter J.R."/>
        </authorList>
    </citation>
    <scope>NUCLEOTIDE SEQUENCE [LARGE SCALE GENOMIC DNA]</scope>
    <source>
        <strain evidence="1 2">Mn-1</strain>
    </source>
</reference>
<dbReference type="RefSeq" id="WP_168059725.1">
    <property type="nucleotide sequence ID" value="NZ_VTOW01000002.1"/>
</dbReference>
<dbReference type="Proteomes" id="UP000534783">
    <property type="component" value="Unassembled WGS sequence"/>
</dbReference>
<accession>A0A7X6DQ16</accession>
<dbReference type="EMBL" id="VTOW01000002">
    <property type="protein sequence ID" value="NKE71255.1"/>
    <property type="molecule type" value="Genomic_DNA"/>
</dbReference>
<evidence type="ECO:0000313" key="1">
    <source>
        <dbReference type="EMBL" id="NKE71255.1"/>
    </source>
</evidence>